<evidence type="ECO:0000313" key="1">
    <source>
        <dbReference type="EMBL" id="AIF66542.1"/>
    </source>
</evidence>
<name>A0A075LKT3_9BACI</name>
<evidence type="ECO:0008006" key="3">
    <source>
        <dbReference type="Google" id="ProtNLM"/>
    </source>
</evidence>
<dbReference type="AlphaFoldDB" id="A0A075LKT3"/>
<dbReference type="RefSeq" id="WP_038560663.1">
    <property type="nucleotide sequence ID" value="NZ_CP008876.1"/>
</dbReference>
<dbReference type="HOGENOM" id="CLU_2792609_0_0_9"/>
<dbReference type="KEGG" id="tap:GZ22_07770"/>
<gene>
    <name evidence="1" type="ORF">GZ22_07770</name>
</gene>
<sequence>MANSEERLKDIEICMHSGEVPNSYNGAIISPTFSNTLFVYPTFEELGKAVSNEQNYFVIHGERTQQYK</sequence>
<dbReference type="EMBL" id="CP008876">
    <property type="protein sequence ID" value="AIF66542.1"/>
    <property type="molecule type" value="Genomic_DNA"/>
</dbReference>
<reference evidence="1 2" key="1">
    <citation type="submission" date="2014-07" db="EMBL/GenBank/DDBJ databases">
        <title>Complete genome sequence of a moderately halophilic bacterium Terribacillus aidingensis MP602, isolated from Cryptomeria fortunei in Tianmu mountain in China.</title>
        <authorList>
            <person name="Wang Y."/>
            <person name="Lu P."/>
            <person name="Zhang L."/>
        </authorList>
    </citation>
    <scope>NUCLEOTIDE SEQUENCE [LARGE SCALE GENOMIC DNA]</scope>
    <source>
        <strain evidence="1 2">MP602</strain>
    </source>
</reference>
<organism evidence="1 2">
    <name type="scientific">Terribacillus saccharophilus</name>
    <dbReference type="NCBI Taxonomy" id="361277"/>
    <lineage>
        <taxon>Bacteria</taxon>
        <taxon>Bacillati</taxon>
        <taxon>Bacillota</taxon>
        <taxon>Bacilli</taxon>
        <taxon>Bacillales</taxon>
        <taxon>Bacillaceae</taxon>
        <taxon>Terribacillus</taxon>
    </lineage>
</organism>
<dbReference type="Proteomes" id="UP000027980">
    <property type="component" value="Chromosome"/>
</dbReference>
<accession>A0A075LKT3</accession>
<dbReference type="GeneID" id="34221015"/>
<protein>
    <recommendedName>
        <fullName evidence="3">Cystathionine beta-lyase</fullName>
    </recommendedName>
</protein>
<evidence type="ECO:0000313" key="2">
    <source>
        <dbReference type="Proteomes" id="UP000027980"/>
    </source>
</evidence>
<proteinExistence type="predicted"/>